<dbReference type="SUPFAM" id="SSF160964">
    <property type="entry name" value="MalF N-terminal region-like"/>
    <property type="match status" value="1"/>
</dbReference>
<feature type="transmembrane region" description="Helical" evidence="7">
    <location>
        <begin position="12"/>
        <end position="33"/>
    </location>
</feature>
<evidence type="ECO:0000313" key="10">
    <source>
        <dbReference type="Proteomes" id="UP000031866"/>
    </source>
</evidence>
<dbReference type="EMBL" id="CP010086">
    <property type="protein sequence ID" value="AJG99233.2"/>
    <property type="molecule type" value="Genomic_DNA"/>
</dbReference>
<evidence type="ECO:0000256" key="2">
    <source>
        <dbReference type="ARBA" id="ARBA00022448"/>
    </source>
</evidence>
<organism evidence="9 10">
    <name type="scientific">Clostridium beijerinckii</name>
    <name type="common">Clostridium MP</name>
    <dbReference type="NCBI Taxonomy" id="1520"/>
    <lineage>
        <taxon>Bacteria</taxon>
        <taxon>Bacillati</taxon>
        <taxon>Bacillota</taxon>
        <taxon>Clostridia</taxon>
        <taxon>Eubacteriales</taxon>
        <taxon>Clostridiaceae</taxon>
        <taxon>Clostridium</taxon>
    </lineage>
</organism>
<evidence type="ECO:0000256" key="5">
    <source>
        <dbReference type="ARBA" id="ARBA00022989"/>
    </source>
</evidence>
<comment type="subcellular location">
    <subcellularLocation>
        <location evidence="1 7">Cell membrane</location>
        <topology evidence="1 7">Multi-pass membrane protein</topology>
    </subcellularLocation>
</comment>
<protein>
    <submittedName>
        <fullName evidence="9">ABC transporter permease</fullName>
    </submittedName>
</protein>
<dbReference type="GO" id="GO:0055085">
    <property type="term" value="P:transmembrane transport"/>
    <property type="evidence" value="ECO:0007669"/>
    <property type="project" value="InterPro"/>
</dbReference>
<dbReference type="AlphaFoldDB" id="A0A0B5QQU0"/>
<feature type="transmembrane region" description="Helical" evidence="7">
    <location>
        <begin position="111"/>
        <end position="132"/>
    </location>
</feature>
<feature type="transmembrane region" description="Helical" evidence="7">
    <location>
        <begin position="162"/>
        <end position="187"/>
    </location>
</feature>
<evidence type="ECO:0000256" key="3">
    <source>
        <dbReference type="ARBA" id="ARBA00022475"/>
    </source>
</evidence>
<gene>
    <name evidence="9" type="ORF">LF65_02660</name>
</gene>
<comment type="similarity">
    <text evidence="7">Belongs to the binding-protein-dependent transport system permease family.</text>
</comment>
<feature type="transmembrane region" description="Helical" evidence="7">
    <location>
        <begin position="78"/>
        <end position="99"/>
    </location>
</feature>
<dbReference type="STRING" id="1520.LF65_02660"/>
<feature type="transmembrane region" description="Helical" evidence="7">
    <location>
        <begin position="208"/>
        <end position="232"/>
    </location>
</feature>
<dbReference type="Pfam" id="PF00528">
    <property type="entry name" value="BPD_transp_1"/>
    <property type="match status" value="1"/>
</dbReference>
<evidence type="ECO:0000313" key="9">
    <source>
        <dbReference type="EMBL" id="AJG99233.2"/>
    </source>
</evidence>
<dbReference type="Proteomes" id="UP000031866">
    <property type="component" value="Chromosome"/>
</dbReference>
<name>A0A0B5QQU0_CLOBE</name>
<dbReference type="InterPro" id="IPR000515">
    <property type="entry name" value="MetI-like"/>
</dbReference>
<dbReference type="InterPro" id="IPR035906">
    <property type="entry name" value="MetI-like_sf"/>
</dbReference>
<proteinExistence type="inferred from homology"/>
<evidence type="ECO:0000256" key="4">
    <source>
        <dbReference type="ARBA" id="ARBA00022692"/>
    </source>
</evidence>
<sequence length="298" mass="33750">MKRGGNMHKNRVGYMFIVPAVIFMLLFVGYPIIYNILLSLQDVNVMTVNSPIKEFVGFKNYIELFKSSVLLVAIGNTLYYTVVCIIFQFVLGFAFALFFNIEFTFSKFIRGLVMVSWLIPMTINALSFKFMFSPSGGVINQILMNLHVINQPLDWLIQPNSAMWGLIITNVWVGIPFNMILLTTGLSTIPKSIYESASLDGANWFQKLFYITIPSIKPAILSVLMLGFIYTFKVFDLVFIMTNGGPVNATEVLSTLSYKLSFNQYSYSQGSAVANILFLTLFIVSLFYVKLIKEDEVM</sequence>
<keyword evidence="6 7" id="KW-0472">Membrane</keyword>
<dbReference type="PROSITE" id="PS50928">
    <property type="entry name" value="ABC_TM1"/>
    <property type="match status" value="1"/>
</dbReference>
<evidence type="ECO:0000256" key="1">
    <source>
        <dbReference type="ARBA" id="ARBA00004651"/>
    </source>
</evidence>
<keyword evidence="2 7" id="KW-0813">Transport</keyword>
<keyword evidence="4 7" id="KW-0812">Transmembrane</keyword>
<evidence type="ECO:0000256" key="6">
    <source>
        <dbReference type="ARBA" id="ARBA00023136"/>
    </source>
</evidence>
<dbReference type="CDD" id="cd06261">
    <property type="entry name" value="TM_PBP2"/>
    <property type="match status" value="1"/>
</dbReference>
<accession>A0A0B5QQU0</accession>
<evidence type="ECO:0000256" key="7">
    <source>
        <dbReference type="RuleBase" id="RU363032"/>
    </source>
</evidence>
<feature type="domain" description="ABC transmembrane type-1" evidence="8">
    <location>
        <begin position="74"/>
        <end position="288"/>
    </location>
</feature>
<dbReference type="Gene3D" id="1.10.3720.10">
    <property type="entry name" value="MetI-like"/>
    <property type="match status" value="1"/>
</dbReference>
<evidence type="ECO:0000259" key="8">
    <source>
        <dbReference type="PROSITE" id="PS50928"/>
    </source>
</evidence>
<feature type="transmembrane region" description="Helical" evidence="7">
    <location>
        <begin position="267"/>
        <end position="289"/>
    </location>
</feature>
<keyword evidence="3" id="KW-1003">Cell membrane</keyword>
<dbReference type="OrthoDB" id="9761387at2"/>
<dbReference type="SUPFAM" id="SSF161098">
    <property type="entry name" value="MetI-like"/>
    <property type="match status" value="1"/>
</dbReference>
<dbReference type="PANTHER" id="PTHR43005:SF1">
    <property type="entry name" value="SPERMIDINE_PUTRESCINE TRANSPORT SYSTEM PERMEASE PROTEIN"/>
    <property type="match status" value="1"/>
</dbReference>
<dbReference type="GO" id="GO:0005886">
    <property type="term" value="C:plasma membrane"/>
    <property type="evidence" value="ECO:0007669"/>
    <property type="project" value="UniProtKB-SubCell"/>
</dbReference>
<reference evidence="10" key="1">
    <citation type="submission" date="2014-12" db="EMBL/GenBank/DDBJ databases">
        <title>Genome sequence of Clostridium beijerinckii strain 59B.</title>
        <authorList>
            <person name="Little G.T."/>
            <person name="Minton N.P."/>
        </authorList>
    </citation>
    <scope>NUCLEOTIDE SEQUENCE [LARGE SCALE GENOMIC DNA]</scope>
    <source>
        <strain evidence="10">59B</strain>
    </source>
</reference>
<keyword evidence="5 7" id="KW-1133">Transmembrane helix</keyword>
<dbReference type="PANTHER" id="PTHR43005">
    <property type="entry name" value="BLR7065 PROTEIN"/>
    <property type="match status" value="1"/>
</dbReference>
<dbReference type="KEGG" id="cbei:LF65_02660"/>